<dbReference type="EMBL" id="JBHRSW010000018">
    <property type="protein sequence ID" value="MFC3122195.1"/>
    <property type="molecule type" value="Genomic_DNA"/>
</dbReference>
<sequence>MGYWGKVIGVLLGMAIFKLPGAILGLIVGHLFDINYARDFSARGGFARFFSGSENMKNDGVFFHALFSALGHIAKADGRVTEQEIHVASRLMDDMRLNGELRKEAQQAFREGKSKTFPLADMLKVFKEHCHSRRDLMQVFLELLIAASCADGHLSKEELGILKSVAKTLGFSQADLQFLISTYEAGQRFRRSQSQYRQAHSQHSSRQGAYARQSASNNLQDAYRILGVNEKTTGKDVKRAYKKLMSQHHPDKLLAKGVPQQALDLAKEKTQDIQSAYALIRESRPDI</sequence>
<evidence type="ECO:0000256" key="2">
    <source>
        <dbReference type="ARBA" id="ARBA00022519"/>
    </source>
</evidence>
<dbReference type="PANTHER" id="PTHR44743">
    <property type="entry name" value="PUTATIVE, EXPRESSED-RELATED"/>
    <property type="match status" value="1"/>
</dbReference>
<dbReference type="HAMAP" id="MF_01153">
    <property type="entry name" value="DjlA"/>
    <property type="match status" value="1"/>
</dbReference>
<evidence type="ECO:0000256" key="5">
    <source>
        <dbReference type="ARBA" id="ARBA00023136"/>
    </source>
</evidence>
<dbReference type="Gene3D" id="1.10.3680.10">
    <property type="entry name" value="TerB-like"/>
    <property type="match status" value="1"/>
</dbReference>
<dbReference type="Pfam" id="PF00226">
    <property type="entry name" value="DnaJ"/>
    <property type="match status" value="1"/>
</dbReference>
<evidence type="ECO:0000256" key="3">
    <source>
        <dbReference type="ARBA" id="ARBA00022692"/>
    </source>
</evidence>
<keyword evidence="4 7" id="KW-1133">Transmembrane helix</keyword>
<accession>A0ABV7FSQ6</accession>
<gene>
    <name evidence="7 10" type="primary">djlA</name>
    <name evidence="10" type="ORF">ACFOHL_11245</name>
</gene>
<evidence type="ECO:0000256" key="7">
    <source>
        <dbReference type="HAMAP-Rule" id="MF_01153"/>
    </source>
</evidence>
<dbReference type="Pfam" id="PF05099">
    <property type="entry name" value="TerB"/>
    <property type="match status" value="1"/>
</dbReference>
<feature type="topological domain" description="Periplasmic" evidence="7">
    <location>
        <begin position="1"/>
        <end position="6"/>
    </location>
</feature>
<dbReference type="RefSeq" id="WP_376920458.1">
    <property type="nucleotide sequence ID" value="NZ_JBHRSW010000018.1"/>
</dbReference>
<feature type="topological domain" description="Cytoplasmic" evidence="7">
    <location>
        <begin position="31"/>
        <end position="287"/>
    </location>
</feature>
<keyword evidence="6 7" id="KW-0143">Chaperone</keyword>
<dbReference type="PROSITE" id="PS50076">
    <property type="entry name" value="DNAJ_2"/>
    <property type="match status" value="1"/>
</dbReference>
<evidence type="ECO:0000256" key="1">
    <source>
        <dbReference type="ARBA" id="ARBA00022475"/>
    </source>
</evidence>
<dbReference type="SMART" id="SM00271">
    <property type="entry name" value="DnaJ"/>
    <property type="match status" value="1"/>
</dbReference>
<evidence type="ECO:0000256" key="6">
    <source>
        <dbReference type="ARBA" id="ARBA00023186"/>
    </source>
</evidence>
<keyword evidence="1 7" id="KW-1003">Cell membrane</keyword>
<evidence type="ECO:0000256" key="8">
    <source>
        <dbReference type="SAM" id="Phobius"/>
    </source>
</evidence>
<dbReference type="NCBIfam" id="NF006948">
    <property type="entry name" value="PRK09430.1"/>
    <property type="match status" value="1"/>
</dbReference>
<protein>
    <recommendedName>
        <fullName evidence="7">Co-chaperone protein DjlA</fullName>
    </recommendedName>
</protein>
<comment type="function">
    <text evidence="7">Regulatory DnaK co-chaperone. Direct interaction between DnaK and DjlA is needed for the induction of the wcaABCDE operon, involved in the synthesis of a colanic acid polysaccharide capsule, possibly through activation of the RcsB/RcsC phosphotransfer signaling pathway. The colanic acid capsule may help the bacterium survive conditions outside the host.</text>
</comment>
<dbReference type="InterPro" id="IPR001623">
    <property type="entry name" value="DnaJ_domain"/>
</dbReference>
<comment type="subcellular location">
    <subcellularLocation>
        <location evidence="7">Cell inner membrane</location>
        <topology evidence="7">Single-pass type III membrane protein</topology>
    </subcellularLocation>
</comment>
<dbReference type="CDD" id="cd07316">
    <property type="entry name" value="terB_like_DjlA"/>
    <property type="match status" value="1"/>
</dbReference>
<dbReference type="InterPro" id="IPR007791">
    <property type="entry name" value="DjlA_N"/>
</dbReference>
<dbReference type="PRINTS" id="PR00625">
    <property type="entry name" value="JDOMAIN"/>
</dbReference>
<dbReference type="CDD" id="cd06257">
    <property type="entry name" value="DnaJ"/>
    <property type="match status" value="1"/>
</dbReference>
<dbReference type="PANTHER" id="PTHR44743:SF10">
    <property type="entry name" value="J DOMAIN-CONTAINING PROTEIN"/>
    <property type="match status" value="1"/>
</dbReference>
<dbReference type="Proteomes" id="UP001595478">
    <property type="component" value="Unassembled WGS sequence"/>
</dbReference>
<reference evidence="11" key="1">
    <citation type="journal article" date="2019" name="Int. J. Syst. Evol. Microbiol.">
        <title>The Global Catalogue of Microorganisms (GCM) 10K type strain sequencing project: providing services to taxonomists for standard genome sequencing and annotation.</title>
        <authorList>
            <consortium name="The Broad Institute Genomics Platform"/>
            <consortium name="The Broad Institute Genome Sequencing Center for Infectious Disease"/>
            <person name="Wu L."/>
            <person name="Ma J."/>
        </authorList>
    </citation>
    <scope>NUCLEOTIDE SEQUENCE [LARGE SCALE GENOMIC DNA]</scope>
    <source>
        <strain evidence="11">KCTC 52473</strain>
    </source>
</reference>
<feature type="transmembrane region" description="Helical" evidence="8">
    <location>
        <begin position="7"/>
        <end position="32"/>
    </location>
</feature>
<keyword evidence="11" id="KW-1185">Reference proteome</keyword>
<evidence type="ECO:0000259" key="9">
    <source>
        <dbReference type="PROSITE" id="PS50076"/>
    </source>
</evidence>
<keyword evidence="3 7" id="KW-0812">Transmembrane</keyword>
<dbReference type="InterPro" id="IPR036869">
    <property type="entry name" value="J_dom_sf"/>
</dbReference>
<keyword evidence="5 7" id="KW-0472">Membrane</keyword>
<name>A0ABV7FSQ6_9ALTE</name>
<proteinExistence type="inferred from homology"/>
<evidence type="ECO:0000313" key="11">
    <source>
        <dbReference type="Proteomes" id="UP001595478"/>
    </source>
</evidence>
<dbReference type="SUPFAM" id="SSF46565">
    <property type="entry name" value="Chaperone J-domain"/>
    <property type="match status" value="1"/>
</dbReference>
<dbReference type="InterPro" id="IPR029024">
    <property type="entry name" value="TerB-like"/>
</dbReference>
<evidence type="ECO:0000313" key="10">
    <source>
        <dbReference type="EMBL" id="MFC3122195.1"/>
    </source>
</evidence>
<dbReference type="InterPro" id="IPR023749">
    <property type="entry name" value="DjlA"/>
</dbReference>
<comment type="caution">
    <text evidence="10">The sequence shown here is derived from an EMBL/GenBank/DDBJ whole genome shotgun (WGS) entry which is preliminary data.</text>
</comment>
<dbReference type="SUPFAM" id="SSF158682">
    <property type="entry name" value="TerB-like"/>
    <property type="match status" value="1"/>
</dbReference>
<comment type="domain">
    <text evidence="7">The transmembrane domain is a dimerization domain.</text>
</comment>
<evidence type="ECO:0000256" key="4">
    <source>
        <dbReference type="ARBA" id="ARBA00022989"/>
    </source>
</evidence>
<organism evidence="10 11">
    <name type="scientific">Agaribacter flavus</name>
    <dbReference type="NCBI Taxonomy" id="1902781"/>
    <lineage>
        <taxon>Bacteria</taxon>
        <taxon>Pseudomonadati</taxon>
        <taxon>Pseudomonadota</taxon>
        <taxon>Gammaproteobacteria</taxon>
        <taxon>Alteromonadales</taxon>
        <taxon>Alteromonadaceae</taxon>
        <taxon>Agaribacter</taxon>
    </lineage>
</organism>
<feature type="domain" description="J" evidence="9">
    <location>
        <begin position="221"/>
        <end position="285"/>
    </location>
</feature>
<dbReference type="Gene3D" id="1.10.287.110">
    <property type="entry name" value="DnaJ domain"/>
    <property type="match status" value="1"/>
</dbReference>
<keyword evidence="2 7" id="KW-0997">Cell inner membrane</keyword>
<comment type="subunit">
    <text evidence="7">Homodimer.</text>
</comment>